<evidence type="ECO:0000313" key="3">
    <source>
        <dbReference type="EMBL" id="CAK0885235.1"/>
    </source>
</evidence>
<dbReference type="PROSITE" id="PS51375">
    <property type="entry name" value="PPR"/>
    <property type="match status" value="1"/>
</dbReference>
<gene>
    <name evidence="3" type="ORF">PCOR1329_LOCUS66912</name>
</gene>
<name>A0ABN9WIV5_9DINO</name>
<dbReference type="Proteomes" id="UP001189429">
    <property type="component" value="Unassembled WGS sequence"/>
</dbReference>
<dbReference type="NCBIfam" id="TIGR00756">
    <property type="entry name" value="PPR"/>
    <property type="match status" value="2"/>
</dbReference>
<comment type="caution">
    <text evidence="3">The sequence shown here is derived from an EMBL/GenBank/DDBJ whole genome shotgun (WGS) entry which is preliminary data.</text>
</comment>
<reference evidence="3" key="1">
    <citation type="submission" date="2023-10" db="EMBL/GenBank/DDBJ databases">
        <authorList>
            <person name="Chen Y."/>
            <person name="Shah S."/>
            <person name="Dougan E. K."/>
            <person name="Thang M."/>
            <person name="Chan C."/>
        </authorList>
    </citation>
    <scope>NUCLEOTIDE SEQUENCE [LARGE SCALE GENOMIC DNA]</scope>
</reference>
<proteinExistence type="predicted"/>
<dbReference type="InterPro" id="IPR002885">
    <property type="entry name" value="PPR_rpt"/>
</dbReference>
<dbReference type="EMBL" id="CAUYUJ010018644">
    <property type="protein sequence ID" value="CAK0885235.1"/>
    <property type="molecule type" value="Genomic_DNA"/>
</dbReference>
<dbReference type="Gene3D" id="1.25.40.10">
    <property type="entry name" value="Tetratricopeptide repeat domain"/>
    <property type="match status" value="1"/>
</dbReference>
<feature type="repeat" description="PPR" evidence="2">
    <location>
        <begin position="45"/>
        <end position="79"/>
    </location>
</feature>
<dbReference type="InterPro" id="IPR011990">
    <property type="entry name" value="TPR-like_helical_dom_sf"/>
</dbReference>
<keyword evidence="1" id="KW-0677">Repeat</keyword>
<evidence type="ECO:0000256" key="2">
    <source>
        <dbReference type="PROSITE-ProRule" id="PRU00708"/>
    </source>
</evidence>
<sequence length="119" mass="13108">MWEVKLEPDAIFSYSSGISACEKGEQWQWALAMMSEMWEAKLEPDVVSYSAAISACKKGEQWQAALALLSEMSEAKLEPDVFSLLRCWDQRVREGRAAAAGAGAAERDVGDIAGARRHL</sequence>
<evidence type="ECO:0000256" key="1">
    <source>
        <dbReference type="ARBA" id="ARBA00022737"/>
    </source>
</evidence>
<protein>
    <submittedName>
        <fullName evidence="3">Uncharacterized protein</fullName>
    </submittedName>
</protein>
<evidence type="ECO:0000313" key="4">
    <source>
        <dbReference type="Proteomes" id="UP001189429"/>
    </source>
</evidence>
<dbReference type="PROSITE" id="PS51257">
    <property type="entry name" value="PROKAR_LIPOPROTEIN"/>
    <property type="match status" value="1"/>
</dbReference>
<keyword evidence="4" id="KW-1185">Reference proteome</keyword>
<accession>A0ABN9WIV5</accession>
<organism evidence="3 4">
    <name type="scientific">Prorocentrum cordatum</name>
    <dbReference type="NCBI Taxonomy" id="2364126"/>
    <lineage>
        <taxon>Eukaryota</taxon>
        <taxon>Sar</taxon>
        <taxon>Alveolata</taxon>
        <taxon>Dinophyceae</taxon>
        <taxon>Prorocentrales</taxon>
        <taxon>Prorocentraceae</taxon>
        <taxon>Prorocentrum</taxon>
    </lineage>
</organism>
<dbReference type="PANTHER" id="PTHR47447:SF17">
    <property type="entry name" value="OS12G0638900 PROTEIN"/>
    <property type="match status" value="1"/>
</dbReference>
<dbReference type="PANTHER" id="PTHR47447">
    <property type="entry name" value="OS03G0856100 PROTEIN"/>
    <property type="match status" value="1"/>
</dbReference>
<dbReference type="Pfam" id="PF13812">
    <property type="entry name" value="PPR_3"/>
    <property type="match status" value="1"/>
</dbReference>